<dbReference type="PANTHER" id="PTHR30419:SF28">
    <property type="entry name" value="HTH-TYPE TRANSCRIPTIONAL REGULATOR BSDA"/>
    <property type="match status" value="1"/>
</dbReference>
<proteinExistence type="inferred from homology"/>
<keyword evidence="3" id="KW-0238">DNA-binding</keyword>
<dbReference type="GO" id="GO:0003677">
    <property type="term" value="F:DNA binding"/>
    <property type="evidence" value="ECO:0007669"/>
    <property type="project" value="UniProtKB-KW"/>
</dbReference>
<dbReference type="GO" id="GO:0003700">
    <property type="term" value="F:DNA-binding transcription factor activity"/>
    <property type="evidence" value="ECO:0007669"/>
    <property type="project" value="InterPro"/>
</dbReference>
<dbReference type="Pfam" id="PF03466">
    <property type="entry name" value="LysR_substrate"/>
    <property type="match status" value="1"/>
</dbReference>
<dbReference type="CDD" id="cd05466">
    <property type="entry name" value="PBP2_LTTR_substrate"/>
    <property type="match status" value="1"/>
</dbReference>
<comment type="caution">
    <text evidence="6">The sequence shown here is derived from an EMBL/GenBank/DDBJ whole genome shotgun (WGS) entry which is preliminary data.</text>
</comment>
<accession>A0A3N9US08</accession>
<evidence type="ECO:0000259" key="5">
    <source>
        <dbReference type="PROSITE" id="PS50931"/>
    </source>
</evidence>
<keyword evidence="4" id="KW-0804">Transcription</keyword>
<evidence type="ECO:0000256" key="1">
    <source>
        <dbReference type="ARBA" id="ARBA00009437"/>
    </source>
</evidence>
<comment type="similarity">
    <text evidence="1">Belongs to the LysR transcriptional regulatory family.</text>
</comment>
<dbReference type="Pfam" id="PF00126">
    <property type="entry name" value="HTH_1"/>
    <property type="match status" value="1"/>
</dbReference>
<dbReference type="SUPFAM" id="SSF53850">
    <property type="entry name" value="Periplasmic binding protein-like II"/>
    <property type="match status" value="1"/>
</dbReference>
<keyword evidence="2" id="KW-0805">Transcription regulation</keyword>
<dbReference type="InterPro" id="IPR036390">
    <property type="entry name" value="WH_DNA-bd_sf"/>
</dbReference>
<dbReference type="Proteomes" id="UP000274033">
    <property type="component" value="Unassembled WGS sequence"/>
</dbReference>
<dbReference type="AlphaFoldDB" id="A0A3N9US08"/>
<evidence type="ECO:0000256" key="4">
    <source>
        <dbReference type="ARBA" id="ARBA00023163"/>
    </source>
</evidence>
<dbReference type="InterPro" id="IPR005119">
    <property type="entry name" value="LysR_subst-bd"/>
</dbReference>
<gene>
    <name evidence="6" type="ORF">EBB45_10575</name>
</gene>
<feature type="domain" description="HTH lysR-type" evidence="5">
    <location>
        <begin position="3"/>
        <end position="61"/>
    </location>
</feature>
<reference evidence="6 7" key="1">
    <citation type="journal article" date="2013" name="J. Microbiol.">
        <title>Lysinibacillus chungkukjangi sp. nov., isolated from Chungkukjang, Korean fermented soybean food.</title>
        <authorList>
            <person name="Kim S.J."/>
            <person name="Jang Y.H."/>
            <person name="Hamada M."/>
            <person name="Ahn J.H."/>
            <person name="Weon H.Y."/>
            <person name="Suzuki K."/>
            <person name="Whang K.S."/>
            <person name="Kwon S.W."/>
        </authorList>
    </citation>
    <scope>NUCLEOTIDE SEQUENCE [LARGE SCALE GENOMIC DNA]</scope>
    <source>
        <strain evidence="6 7">MCCC 1A12701</strain>
    </source>
</reference>
<sequence>MFMDIKHLKNFVTVVNEGVNLSKAAKKLHISQPPLSQQMKNIEDTLNVQIFERGKRNLQLTQNGEVLYKRAKKIVQLYEEMEKEMTEMGSGVKGQLNIAISTFYSSLFQNSTTFRNILQFSQKYPGVKLKIMHTDGKNLQERMENKEMDFAIINLPIEEQIFDHFKLELKNFSFIMPASWELPTSTDLIAFNDIRHYPLILLKRDTGIGLYEKVLEHCAKNNFKPKLVAESNNTNTIMSLVNAGIGATILPSTSVDKLYNFNVKVIRFTDANFFTETVLVWLKERYLSAPARAFLSILQEKNL</sequence>
<dbReference type="InterPro" id="IPR000847">
    <property type="entry name" value="LysR_HTH_N"/>
</dbReference>
<dbReference type="SUPFAM" id="SSF46785">
    <property type="entry name" value="Winged helix' DNA-binding domain"/>
    <property type="match status" value="1"/>
</dbReference>
<dbReference type="PROSITE" id="PS50931">
    <property type="entry name" value="HTH_LYSR"/>
    <property type="match status" value="1"/>
</dbReference>
<organism evidence="6 7">
    <name type="scientific">Lysinibacillus composti</name>
    <dbReference type="NCBI Taxonomy" id="720633"/>
    <lineage>
        <taxon>Bacteria</taxon>
        <taxon>Bacillati</taxon>
        <taxon>Bacillota</taxon>
        <taxon>Bacilli</taxon>
        <taxon>Bacillales</taxon>
        <taxon>Bacillaceae</taxon>
        <taxon>Lysinibacillus</taxon>
    </lineage>
</organism>
<dbReference type="Gene3D" id="1.10.10.10">
    <property type="entry name" value="Winged helix-like DNA-binding domain superfamily/Winged helix DNA-binding domain"/>
    <property type="match status" value="1"/>
</dbReference>
<dbReference type="GO" id="GO:0005829">
    <property type="term" value="C:cytosol"/>
    <property type="evidence" value="ECO:0007669"/>
    <property type="project" value="TreeGrafter"/>
</dbReference>
<dbReference type="InterPro" id="IPR036388">
    <property type="entry name" value="WH-like_DNA-bd_sf"/>
</dbReference>
<dbReference type="PRINTS" id="PR00039">
    <property type="entry name" value="HTHLYSR"/>
</dbReference>
<dbReference type="EMBL" id="RRCT01000008">
    <property type="protein sequence ID" value="RQW74666.1"/>
    <property type="molecule type" value="Genomic_DNA"/>
</dbReference>
<evidence type="ECO:0000313" key="6">
    <source>
        <dbReference type="EMBL" id="RQW74666.1"/>
    </source>
</evidence>
<evidence type="ECO:0000256" key="2">
    <source>
        <dbReference type="ARBA" id="ARBA00023015"/>
    </source>
</evidence>
<dbReference type="PANTHER" id="PTHR30419">
    <property type="entry name" value="HTH-TYPE TRANSCRIPTIONAL REGULATOR YBHD"/>
    <property type="match status" value="1"/>
</dbReference>
<name>A0A3N9US08_9BACI</name>
<keyword evidence="7" id="KW-1185">Reference proteome</keyword>
<dbReference type="FunFam" id="1.10.10.10:FF:000001">
    <property type="entry name" value="LysR family transcriptional regulator"/>
    <property type="match status" value="1"/>
</dbReference>
<dbReference type="InterPro" id="IPR050950">
    <property type="entry name" value="HTH-type_LysR_regulators"/>
</dbReference>
<protein>
    <submittedName>
        <fullName evidence="6">LysR family transcriptional regulator</fullName>
    </submittedName>
</protein>
<dbReference type="Gene3D" id="3.40.190.290">
    <property type="match status" value="1"/>
</dbReference>
<evidence type="ECO:0000256" key="3">
    <source>
        <dbReference type="ARBA" id="ARBA00023125"/>
    </source>
</evidence>
<evidence type="ECO:0000313" key="7">
    <source>
        <dbReference type="Proteomes" id="UP000274033"/>
    </source>
</evidence>